<feature type="region of interest" description="Disordered" evidence="1">
    <location>
        <begin position="88"/>
        <end position="130"/>
    </location>
</feature>
<reference evidence="3" key="1">
    <citation type="submission" date="2023-07" db="EMBL/GenBank/DDBJ databases">
        <title>30 novel species of actinomycetes from the DSMZ collection.</title>
        <authorList>
            <person name="Nouioui I."/>
        </authorList>
    </citation>
    <scope>NUCLEOTIDE SEQUENCE [LARGE SCALE GENOMIC DNA]</scope>
    <source>
        <strain evidence="3">DSM 44399</strain>
    </source>
</reference>
<dbReference type="Proteomes" id="UP001183176">
    <property type="component" value="Unassembled WGS sequence"/>
</dbReference>
<organism evidence="2 3">
    <name type="scientific">Jatrophihabitans lederbergiae</name>
    <dbReference type="NCBI Taxonomy" id="3075547"/>
    <lineage>
        <taxon>Bacteria</taxon>
        <taxon>Bacillati</taxon>
        <taxon>Actinomycetota</taxon>
        <taxon>Actinomycetes</taxon>
        <taxon>Jatrophihabitantales</taxon>
        <taxon>Jatrophihabitantaceae</taxon>
        <taxon>Jatrophihabitans</taxon>
    </lineage>
</organism>
<feature type="compositionally biased region" description="Basic and acidic residues" evidence="1">
    <location>
        <begin position="112"/>
        <end position="130"/>
    </location>
</feature>
<name>A0ABU2JF30_9ACTN</name>
<protein>
    <submittedName>
        <fullName evidence="2">Uncharacterized protein</fullName>
    </submittedName>
</protein>
<proteinExistence type="predicted"/>
<accession>A0ABU2JF30</accession>
<gene>
    <name evidence="2" type="ORF">RM423_19640</name>
</gene>
<evidence type="ECO:0000256" key="1">
    <source>
        <dbReference type="SAM" id="MobiDB-lite"/>
    </source>
</evidence>
<dbReference type="RefSeq" id="WP_311424741.1">
    <property type="nucleotide sequence ID" value="NZ_JAVREH010000044.1"/>
</dbReference>
<keyword evidence="3" id="KW-1185">Reference proteome</keyword>
<dbReference type="EMBL" id="JAVREH010000044">
    <property type="protein sequence ID" value="MDT0263595.1"/>
    <property type="molecule type" value="Genomic_DNA"/>
</dbReference>
<comment type="caution">
    <text evidence="2">The sequence shown here is derived from an EMBL/GenBank/DDBJ whole genome shotgun (WGS) entry which is preliminary data.</text>
</comment>
<evidence type="ECO:0000313" key="2">
    <source>
        <dbReference type="EMBL" id="MDT0263595.1"/>
    </source>
</evidence>
<sequence length="130" mass="14662">MNFDLQTLIKQYAELIPITGENYNGFLKMWNANLSKGFSSLSTAQPNYLSVVALDAAVAKIKGQKIASDIDIPLPRITDANLSRYVKSNQPTTAIRSRTSPRRRSTNSLNRSDFRLEPDTQGRHELTYRT</sequence>
<evidence type="ECO:0000313" key="3">
    <source>
        <dbReference type="Proteomes" id="UP001183176"/>
    </source>
</evidence>